<organism evidence="1 2">
    <name type="scientific">Cotesia glomerata</name>
    <name type="common">Lepidopteran parasitic wasp</name>
    <name type="synonym">Apanteles glomeratus</name>
    <dbReference type="NCBI Taxonomy" id="32391"/>
    <lineage>
        <taxon>Eukaryota</taxon>
        <taxon>Metazoa</taxon>
        <taxon>Ecdysozoa</taxon>
        <taxon>Arthropoda</taxon>
        <taxon>Hexapoda</taxon>
        <taxon>Insecta</taxon>
        <taxon>Pterygota</taxon>
        <taxon>Neoptera</taxon>
        <taxon>Endopterygota</taxon>
        <taxon>Hymenoptera</taxon>
        <taxon>Apocrita</taxon>
        <taxon>Ichneumonoidea</taxon>
        <taxon>Braconidae</taxon>
        <taxon>Microgastrinae</taxon>
        <taxon>Cotesia</taxon>
    </lineage>
</organism>
<sequence>MYKQSTRGRLLLAILIIIALFNLVTSMSVMLPASSWGFDFGLSRGSTGARYGKYLLGKRLANNSYGPGR</sequence>
<protein>
    <submittedName>
        <fullName evidence="1">Uncharacterized protein</fullName>
    </submittedName>
</protein>
<dbReference type="EMBL" id="JAHXZJ010002609">
    <property type="protein sequence ID" value="KAH0540933.1"/>
    <property type="molecule type" value="Genomic_DNA"/>
</dbReference>
<reference evidence="1 2" key="1">
    <citation type="journal article" date="2021" name="J. Hered.">
        <title>A chromosome-level genome assembly of the parasitoid wasp, Cotesia glomerata (Hymenoptera: Braconidae).</title>
        <authorList>
            <person name="Pinto B.J."/>
            <person name="Weis J.J."/>
            <person name="Gamble T."/>
            <person name="Ode P.J."/>
            <person name="Paul R."/>
            <person name="Zaspel J.M."/>
        </authorList>
    </citation>
    <scope>NUCLEOTIDE SEQUENCE [LARGE SCALE GENOMIC DNA]</scope>
    <source>
        <strain evidence="1">CgM1</strain>
    </source>
</reference>
<name>A0AAV7I4W8_COTGL</name>
<keyword evidence="2" id="KW-1185">Reference proteome</keyword>
<evidence type="ECO:0000313" key="2">
    <source>
        <dbReference type="Proteomes" id="UP000826195"/>
    </source>
</evidence>
<dbReference type="AlphaFoldDB" id="A0AAV7I4W8"/>
<accession>A0AAV7I4W8</accession>
<dbReference type="Proteomes" id="UP000826195">
    <property type="component" value="Unassembled WGS sequence"/>
</dbReference>
<proteinExistence type="predicted"/>
<evidence type="ECO:0000313" key="1">
    <source>
        <dbReference type="EMBL" id="KAH0540933.1"/>
    </source>
</evidence>
<gene>
    <name evidence="1" type="ORF">KQX54_020589</name>
</gene>
<comment type="caution">
    <text evidence="1">The sequence shown here is derived from an EMBL/GenBank/DDBJ whole genome shotgun (WGS) entry which is preliminary data.</text>
</comment>